<gene>
    <name evidence="2" type="ORF">EI291_09655</name>
</gene>
<evidence type="ECO:0008006" key="4">
    <source>
        <dbReference type="Google" id="ProtNLM"/>
    </source>
</evidence>
<reference evidence="2 3" key="1">
    <citation type="submission" date="2018-12" db="EMBL/GenBank/DDBJ databases">
        <authorList>
            <person name="Feng G."/>
            <person name="Zhu H."/>
        </authorList>
    </citation>
    <scope>NUCLEOTIDE SEQUENCE [LARGE SCALE GENOMIC DNA]</scope>
    <source>
        <strain evidence="2 3">KCTC 12533</strain>
    </source>
</reference>
<feature type="transmembrane region" description="Helical" evidence="1">
    <location>
        <begin position="22"/>
        <end position="42"/>
    </location>
</feature>
<name>A0A3R9P2P1_9BACT</name>
<keyword evidence="1" id="KW-1133">Transmembrane helix</keyword>
<protein>
    <recommendedName>
        <fullName evidence="4">DUF748 domain-containing protein</fullName>
    </recommendedName>
</protein>
<dbReference type="Proteomes" id="UP000273500">
    <property type="component" value="Unassembled WGS sequence"/>
</dbReference>
<keyword evidence="1" id="KW-0812">Transmembrane</keyword>
<sequence>MPSAAASALTVTSAPRHHWGRWLVIGILLLAVLGWAGLTFWLDPWLQRTAEQQVRTVSHGRYQLRIGRLRTHLWPLGAEARNIHLRTVASTPDSLKLPRVELAVRRLRIAGVSWGALLRRSEVPVDSIALDSATVQLSRLPAGVGAEPLYRRLPVAGLRIGRVGIRHLRVRYGPASRPVLQVADASLESQDIRLRAAGAADSGRIGYAGSVAAVVRGVLAQVPGHTIGLRQLRASSTARRLLLDSLLIHPHQPITARRSPVIRVSLTVPRLALTGVDGAQLTRRRFQADSLQVTSPRLAFTLPAQKPPSLHEVLKLYLQVCRLQTIAVSDGSVRVAGTELAPAVADVQLRGTTIQILPHPSRPVGMYYARRWQLQTGRATATLNAPYYHLSWQVLRADTRAGQLQLTDVLVLPTMSVVELARRKGHQAAHVSVRLPEMELMGFDYPAAINRAELRATTLAIRNARVSTRSDGRFPINPAISRVTPEALGRVPFRFAVRQLQVSQATLTMIYRAPRQAGPGTMQITRFGGTLRNLSNDPARMNAAHPLTGEATGWLQNQCRARLVLRANLLDPSGYHTIRGTFGAAPLAILNSMTVPTRGLRFRSGQIQQIRFRMTLDKTAARGTMWGRYSDLKLERLNRQNRPGVFHRIETTLINGLAIRDNNPRKPGKALETGTVLSDRERRYSVFSLWRQGLVSGLLNSAGVPRILSKKLSEAE</sequence>
<evidence type="ECO:0000313" key="2">
    <source>
        <dbReference type="EMBL" id="RSK48821.1"/>
    </source>
</evidence>
<dbReference type="AlphaFoldDB" id="A0A3R9P2P1"/>
<accession>A0A3R9P2P1</accession>
<dbReference type="EMBL" id="RWIT01000004">
    <property type="protein sequence ID" value="RSK48821.1"/>
    <property type="molecule type" value="Genomic_DNA"/>
</dbReference>
<organism evidence="2 3">
    <name type="scientific">Hymenobacter rigui</name>
    <dbReference type="NCBI Taxonomy" id="334424"/>
    <lineage>
        <taxon>Bacteria</taxon>
        <taxon>Pseudomonadati</taxon>
        <taxon>Bacteroidota</taxon>
        <taxon>Cytophagia</taxon>
        <taxon>Cytophagales</taxon>
        <taxon>Hymenobacteraceae</taxon>
        <taxon>Hymenobacter</taxon>
    </lineage>
</organism>
<dbReference type="RefSeq" id="WP_125419608.1">
    <property type="nucleotide sequence ID" value="NZ_RWIT01000004.1"/>
</dbReference>
<comment type="caution">
    <text evidence="2">The sequence shown here is derived from an EMBL/GenBank/DDBJ whole genome shotgun (WGS) entry which is preliminary data.</text>
</comment>
<keyword evidence="1" id="KW-0472">Membrane</keyword>
<proteinExistence type="predicted"/>
<evidence type="ECO:0000313" key="3">
    <source>
        <dbReference type="Proteomes" id="UP000273500"/>
    </source>
</evidence>
<dbReference type="OrthoDB" id="844215at2"/>
<evidence type="ECO:0000256" key="1">
    <source>
        <dbReference type="SAM" id="Phobius"/>
    </source>
</evidence>
<keyword evidence="3" id="KW-1185">Reference proteome</keyword>